<keyword evidence="1" id="KW-0472">Membrane</keyword>
<keyword evidence="1" id="KW-0812">Transmembrane</keyword>
<organism evidence="2 3">
    <name type="scientific">Actinoplanes auranticolor</name>
    <dbReference type="NCBI Taxonomy" id="47988"/>
    <lineage>
        <taxon>Bacteria</taxon>
        <taxon>Bacillati</taxon>
        <taxon>Actinomycetota</taxon>
        <taxon>Actinomycetes</taxon>
        <taxon>Micromonosporales</taxon>
        <taxon>Micromonosporaceae</taxon>
        <taxon>Actinoplanes</taxon>
    </lineage>
</organism>
<feature type="transmembrane region" description="Helical" evidence="1">
    <location>
        <begin position="54"/>
        <end position="73"/>
    </location>
</feature>
<keyword evidence="1" id="KW-1133">Transmembrane helix</keyword>
<reference evidence="2" key="1">
    <citation type="submission" date="2021-03" db="EMBL/GenBank/DDBJ databases">
        <title>Whole genome shotgun sequence of Actinoplanes auranticolor NBRC 12245.</title>
        <authorList>
            <person name="Komaki H."/>
            <person name="Tamura T."/>
        </authorList>
    </citation>
    <scope>NUCLEOTIDE SEQUENCE</scope>
    <source>
        <strain evidence="2">NBRC 12245</strain>
    </source>
</reference>
<name>A0A919SQK9_9ACTN</name>
<evidence type="ECO:0000256" key="1">
    <source>
        <dbReference type="SAM" id="Phobius"/>
    </source>
</evidence>
<gene>
    <name evidence="2" type="ORF">Aau02nite_71700</name>
</gene>
<accession>A0A919SQK9</accession>
<dbReference type="RefSeq" id="WP_212993022.1">
    <property type="nucleotide sequence ID" value="NZ_BAABEA010000034.1"/>
</dbReference>
<feature type="transmembrane region" description="Helical" evidence="1">
    <location>
        <begin position="16"/>
        <end position="42"/>
    </location>
</feature>
<comment type="caution">
    <text evidence="2">The sequence shown here is derived from an EMBL/GenBank/DDBJ whole genome shotgun (WGS) entry which is preliminary data.</text>
</comment>
<keyword evidence="3" id="KW-1185">Reference proteome</keyword>
<sequence length="173" mass="17620">MSAPEPVVFRLLPRRLYLGVALLVAPAVLLIRGLAMVAAVAAGASLDVGDYVEAVLVSLVTAAAGGLGALIGAKSNPGWVRVSAAGLEFAASRHRATFVPGAAIASARLRFAGPFTQLVVTPTSLDAVAYAPATGRTPRLRRGAFVIDVGLMTPGPAALRTELTRWLAVPAGA</sequence>
<dbReference type="EMBL" id="BOQL01000063">
    <property type="protein sequence ID" value="GIM76591.1"/>
    <property type="molecule type" value="Genomic_DNA"/>
</dbReference>
<protein>
    <submittedName>
        <fullName evidence="2">Uncharacterized protein</fullName>
    </submittedName>
</protein>
<evidence type="ECO:0000313" key="2">
    <source>
        <dbReference type="EMBL" id="GIM76591.1"/>
    </source>
</evidence>
<proteinExistence type="predicted"/>
<evidence type="ECO:0000313" key="3">
    <source>
        <dbReference type="Proteomes" id="UP000681340"/>
    </source>
</evidence>
<dbReference type="Proteomes" id="UP000681340">
    <property type="component" value="Unassembled WGS sequence"/>
</dbReference>
<dbReference type="AlphaFoldDB" id="A0A919SQK9"/>